<dbReference type="Proteomes" id="UP000198546">
    <property type="component" value="Chromosome i"/>
</dbReference>
<sequence length="77" mass="7987">MYLFHTTEQALRFPTSAAADRAGRDGLEADHLASWGVVLASVAPVAPSRPAPARRAPHRAATGRAVLAEPACAVARG</sequence>
<evidence type="ECO:0000313" key="2">
    <source>
        <dbReference type="Proteomes" id="UP000198546"/>
    </source>
</evidence>
<protein>
    <submittedName>
        <fullName evidence="1">Uncharacterized protein</fullName>
    </submittedName>
</protein>
<name>A0A1G6WWK2_9ACTN</name>
<dbReference type="EMBL" id="LT629688">
    <property type="protein sequence ID" value="SDD70184.1"/>
    <property type="molecule type" value="Genomic_DNA"/>
</dbReference>
<reference evidence="1 2" key="1">
    <citation type="submission" date="2016-10" db="EMBL/GenBank/DDBJ databases">
        <authorList>
            <person name="de Groot N.N."/>
        </authorList>
    </citation>
    <scope>NUCLEOTIDE SEQUENCE [LARGE SCALE GENOMIC DNA]</scope>
    <source>
        <strain evidence="1 2">MON 2.2</strain>
    </source>
</reference>
<accession>A0A1G6WWK2</accession>
<gene>
    <name evidence="1" type="ORF">SAMN04489747_1547</name>
</gene>
<evidence type="ECO:0000313" key="1">
    <source>
        <dbReference type="EMBL" id="SDD70184.1"/>
    </source>
</evidence>
<keyword evidence="2" id="KW-1185">Reference proteome</keyword>
<dbReference type="STRING" id="675864.SAMN04489747_1547"/>
<dbReference type="AlphaFoldDB" id="A0A1G6WWK2"/>
<organism evidence="1 2">
    <name type="scientific">Auraticoccus monumenti</name>
    <dbReference type="NCBI Taxonomy" id="675864"/>
    <lineage>
        <taxon>Bacteria</taxon>
        <taxon>Bacillati</taxon>
        <taxon>Actinomycetota</taxon>
        <taxon>Actinomycetes</taxon>
        <taxon>Propionibacteriales</taxon>
        <taxon>Propionibacteriaceae</taxon>
        <taxon>Auraticoccus</taxon>
    </lineage>
</organism>
<proteinExistence type="predicted"/>
<dbReference type="RefSeq" id="WP_090592122.1">
    <property type="nucleotide sequence ID" value="NZ_LT629688.1"/>
</dbReference>